<sequence length="191" mass="21196">MLKEVHGCQVCAGVLPLGPRPVLQADPMARILIAGQAPGKKVHLSGVPFDDASGERLRAWLGVGQETFYDEKSLAILPMGFCYPGTSKAGDLPPRPECAPQWRARIMAQLPRIELTLVIGQYALAHYFPGRYVNLTEAVQDWPNRAPDIIVLPHPSPRNNLWIKRNPWFESALIPVLQQRIAQILRQPGSP</sequence>
<dbReference type="InterPro" id="IPR036895">
    <property type="entry name" value="Uracil-DNA_glycosylase-like_sf"/>
</dbReference>
<feature type="domain" description="Uracil-DNA glycosylase-like" evidence="1">
    <location>
        <begin position="22"/>
        <end position="178"/>
    </location>
</feature>
<dbReference type="CDD" id="cd10033">
    <property type="entry name" value="UDG_like"/>
    <property type="match status" value="1"/>
</dbReference>
<dbReference type="KEGG" id="cpra:CPter91_2736"/>
<organism evidence="2 3">
    <name type="scientific">Collimonas pratensis</name>
    <dbReference type="NCBI Taxonomy" id="279113"/>
    <lineage>
        <taxon>Bacteria</taxon>
        <taxon>Pseudomonadati</taxon>
        <taxon>Pseudomonadota</taxon>
        <taxon>Betaproteobacteria</taxon>
        <taxon>Burkholderiales</taxon>
        <taxon>Oxalobacteraceae</taxon>
        <taxon>Collimonas</taxon>
    </lineage>
</organism>
<name>A0A127Q4X3_9BURK</name>
<dbReference type="PATRIC" id="fig|279113.9.peg.2700"/>
<dbReference type="STRING" id="279113.CPter91_2736"/>
<reference evidence="2 3" key="1">
    <citation type="submission" date="2015-11" db="EMBL/GenBank/DDBJ databases">
        <title>Exploring the genomic traits of fungus-feeding bacterial genus Collimonas.</title>
        <authorList>
            <person name="Song C."/>
            <person name="Schmidt R."/>
            <person name="de Jager V."/>
            <person name="Krzyzanowska D."/>
            <person name="Jongedijk E."/>
            <person name="Cankar K."/>
            <person name="Beekwilder J."/>
            <person name="van Veen A."/>
            <person name="de Boer W."/>
            <person name="van Veen J.A."/>
            <person name="Garbeva P."/>
        </authorList>
    </citation>
    <scope>NUCLEOTIDE SEQUENCE [LARGE SCALE GENOMIC DNA]</scope>
    <source>
        <strain evidence="2 3">Ter91</strain>
    </source>
</reference>
<dbReference type="EMBL" id="CP013234">
    <property type="protein sequence ID" value="AMP05084.1"/>
    <property type="molecule type" value="Genomic_DNA"/>
</dbReference>
<dbReference type="PANTHER" id="PTHR42160">
    <property type="entry name" value="URACIL-DNA GLYCOSYLASE SUPERFAMILY PROTEIN"/>
    <property type="match status" value="1"/>
</dbReference>
<protein>
    <submittedName>
        <fullName evidence="2">Uracil DNA glycosylase superfamily protein</fullName>
    </submittedName>
</protein>
<dbReference type="Proteomes" id="UP000074561">
    <property type="component" value="Chromosome"/>
</dbReference>
<dbReference type="Pfam" id="PF03167">
    <property type="entry name" value="UDG"/>
    <property type="match status" value="1"/>
</dbReference>
<proteinExistence type="predicted"/>
<evidence type="ECO:0000313" key="3">
    <source>
        <dbReference type="Proteomes" id="UP000074561"/>
    </source>
</evidence>
<dbReference type="PANTHER" id="PTHR42160:SF1">
    <property type="entry name" value="URACIL-DNA GLYCOSYLASE SUPERFAMILY PROTEIN"/>
    <property type="match status" value="1"/>
</dbReference>
<dbReference type="Gene3D" id="3.40.470.10">
    <property type="entry name" value="Uracil-DNA glycosylase-like domain"/>
    <property type="match status" value="1"/>
</dbReference>
<dbReference type="SMART" id="SM00987">
    <property type="entry name" value="UreE_C"/>
    <property type="match status" value="1"/>
</dbReference>
<dbReference type="SMART" id="SM00986">
    <property type="entry name" value="UDG"/>
    <property type="match status" value="1"/>
</dbReference>
<evidence type="ECO:0000259" key="1">
    <source>
        <dbReference type="SMART" id="SM00986"/>
    </source>
</evidence>
<gene>
    <name evidence="2" type="ORF">CPter91_2736</name>
</gene>
<dbReference type="InterPro" id="IPR047124">
    <property type="entry name" value="HI_0220.2"/>
</dbReference>
<dbReference type="InterPro" id="IPR005122">
    <property type="entry name" value="Uracil-DNA_glycosylase-like"/>
</dbReference>
<dbReference type="SUPFAM" id="SSF52141">
    <property type="entry name" value="Uracil-DNA glycosylase-like"/>
    <property type="match status" value="1"/>
</dbReference>
<accession>A0A127Q4X3</accession>
<dbReference type="AlphaFoldDB" id="A0A127Q4X3"/>
<evidence type="ECO:0000313" key="2">
    <source>
        <dbReference type="EMBL" id="AMP05084.1"/>
    </source>
</evidence>